<gene>
    <name evidence="1" type="ORF">EJ02DRAFT_182562</name>
</gene>
<reference evidence="1" key="1">
    <citation type="journal article" date="2020" name="Stud. Mycol.">
        <title>101 Dothideomycetes genomes: a test case for predicting lifestyles and emergence of pathogens.</title>
        <authorList>
            <person name="Haridas S."/>
            <person name="Albert R."/>
            <person name="Binder M."/>
            <person name="Bloem J."/>
            <person name="Labutti K."/>
            <person name="Salamov A."/>
            <person name="Andreopoulos B."/>
            <person name="Baker S."/>
            <person name="Barry K."/>
            <person name="Bills G."/>
            <person name="Bluhm B."/>
            <person name="Cannon C."/>
            <person name="Castanera R."/>
            <person name="Culley D."/>
            <person name="Daum C."/>
            <person name="Ezra D."/>
            <person name="Gonzalez J."/>
            <person name="Henrissat B."/>
            <person name="Kuo A."/>
            <person name="Liang C."/>
            <person name="Lipzen A."/>
            <person name="Lutzoni F."/>
            <person name="Magnuson J."/>
            <person name="Mondo S."/>
            <person name="Nolan M."/>
            <person name="Ohm R."/>
            <person name="Pangilinan J."/>
            <person name="Park H.-J."/>
            <person name="Ramirez L."/>
            <person name="Alfaro M."/>
            <person name="Sun H."/>
            <person name="Tritt A."/>
            <person name="Yoshinaga Y."/>
            <person name="Zwiers L.-H."/>
            <person name="Turgeon B."/>
            <person name="Goodwin S."/>
            <person name="Spatafora J."/>
            <person name="Crous P."/>
            <person name="Grigoriev I."/>
        </authorList>
    </citation>
    <scope>NUCLEOTIDE SEQUENCE</scope>
    <source>
        <strain evidence="1">CBS 161.51</strain>
    </source>
</reference>
<accession>A0A6A5SQJ8</accession>
<evidence type="ECO:0000313" key="1">
    <source>
        <dbReference type="EMBL" id="KAF1942050.1"/>
    </source>
</evidence>
<protein>
    <submittedName>
        <fullName evidence="1">Uncharacterized protein</fullName>
    </submittedName>
</protein>
<dbReference type="OrthoDB" id="550575at2759"/>
<dbReference type="Proteomes" id="UP000800038">
    <property type="component" value="Unassembled WGS sequence"/>
</dbReference>
<sequence>MARLKSLSKAKPDLAIDLVERSEEKKYGDWDLVTNLQTLKVKKRPKRPLEGSNRRVCIQRVYYIRFRINISQHVALTLALCHECSRPENRL</sequence>
<organism evidence="1 2">
    <name type="scientific">Clathrospora elynae</name>
    <dbReference type="NCBI Taxonomy" id="706981"/>
    <lineage>
        <taxon>Eukaryota</taxon>
        <taxon>Fungi</taxon>
        <taxon>Dikarya</taxon>
        <taxon>Ascomycota</taxon>
        <taxon>Pezizomycotina</taxon>
        <taxon>Dothideomycetes</taxon>
        <taxon>Pleosporomycetidae</taxon>
        <taxon>Pleosporales</taxon>
        <taxon>Diademaceae</taxon>
        <taxon>Clathrospora</taxon>
    </lineage>
</organism>
<dbReference type="EMBL" id="ML976039">
    <property type="protein sequence ID" value="KAF1942050.1"/>
    <property type="molecule type" value="Genomic_DNA"/>
</dbReference>
<name>A0A6A5SQJ8_9PLEO</name>
<proteinExistence type="predicted"/>
<dbReference type="AlphaFoldDB" id="A0A6A5SQJ8"/>
<evidence type="ECO:0000313" key="2">
    <source>
        <dbReference type="Proteomes" id="UP000800038"/>
    </source>
</evidence>
<keyword evidence="2" id="KW-1185">Reference proteome</keyword>